<dbReference type="NCBIfam" id="TIGR01414">
    <property type="entry name" value="autotrans_barl"/>
    <property type="match status" value="1"/>
</dbReference>
<evidence type="ECO:0000256" key="1">
    <source>
        <dbReference type="SAM" id="SignalP"/>
    </source>
</evidence>
<reference evidence="3 4" key="1">
    <citation type="submission" date="2020-02" db="EMBL/GenBank/DDBJ databases">
        <title>Broccoli isolated Pseudomonas sp.</title>
        <authorList>
            <person name="Fujikawa T."/>
            <person name="Sawada H."/>
        </authorList>
    </citation>
    <scope>NUCLEOTIDE SEQUENCE [LARGE SCALE GENOMIC DNA]</scope>
    <source>
        <strain evidence="3 4">JCM 32154</strain>
    </source>
</reference>
<keyword evidence="1" id="KW-0732">Signal</keyword>
<gene>
    <name evidence="3" type="ORF">G3O07_08425</name>
</gene>
<dbReference type="InterPro" id="IPR005546">
    <property type="entry name" value="Autotransporte_beta"/>
</dbReference>
<dbReference type="AlphaFoldDB" id="A0A6I5RPC6"/>
<evidence type="ECO:0000313" key="3">
    <source>
        <dbReference type="EMBL" id="NES09753.1"/>
    </source>
</evidence>
<dbReference type="SUPFAM" id="SSF103515">
    <property type="entry name" value="Autotransporter"/>
    <property type="match status" value="1"/>
</dbReference>
<feature type="domain" description="Autotransporter" evidence="2">
    <location>
        <begin position="533"/>
        <end position="808"/>
    </location>
</feature>
<dbReference type="Proteomes" id="UP000471751">
    <property type="component" value="Unassembled WGS sequence"/>
</dbReference>
<sequence length="808" mass="84597">MRQLRWLMTLGVLPWMGDAAFAACSFTPSSGDDAYVCDSGIAASLSDTIGNNSLLMPAGGTGSITGDVTFGPGRDQVHIDSGTITGNVGQGDGIDTFVMNGGQIQSLTQGDGLDRFFMSGGRIVGAFEDGDYAIMTGGRIGRVNMKLDDNLFDMSGGSIDGNLVAGFGNDTILLSNGRIGGNISVSGGADSVTLSGGEVAGDVLLSFGNDRFTWKDGGVIRGSVQTGPDDDQAFLINLDETHLATARRMDGGDGNDRLIFDNSSPEGGARYVGWEIVSLNNGSVLTLNDTLLLGDANSATGVLNIDPSSQLLSRSGAIAPVTAGQPATLNNAGLIDLSNGGDALGRLTLTGDYVGHDGLLRLNSVLASDAASSDRLIVRQGRLSGTTTLQVNNLNGIGAHTRQNGIHVIEAADGATSSASAFRLGSSLSAGAYEYYLFKGGVTAGSENSWYLRSSVIAPATTAVPGETPPALAVPVAAPGTPALPTAIAGESIPLYRAEVPLYAAASRSAALLPRLTLSTFHERQGAQNLFNETGPIAAGWARGFGDQLRQQWSGTVSPSLNGDLRGYQVGHDLFAALDSDGYRQHLGLYLGHARLKGSISGFALGFDDNQVGDVRLDGDSIGAYWTLIGPQQWYLDTVLQYTELDGRTRSDRGVALDLSGHTITGSLESGFPLALNSRWVLEPQAQLIVQSVSLRSATDGISRISYDNQSDLTARVGARLKGQYLAGHVPVQPYLRSNVWQTLGGRDSVSFDADEAIKTEHNSTWMDIGAGLTAQPNPALSVYANLEYGYNLDSRQQEQVAPAWACV</sequence>
<dbReference type="CDD" id="cd01344">
    <property type="entry name" value="PL2_Passenger_AT"/>
    <property type="match status" value="1"/>
</dbReference>
<dbReference type="PROSITE" id="PS51208">
    <property type="entry name" value="AUTOTRANSPORTER"/>
    <property type="match status" value="1"/>
</dbReference>
<evidence type="ECO:0000313" key="4">
    <source>
        <dbReference type="Proteomes" id="UP000471751"/>
    </source>
</evidence>
<dbReference type="EMBL" id="JAAHBT010000073">
    <property type="protein sequence ID" value="NES09753.1"/>
    <property type="molecule type" value="Genomic_DNA"/>
</dbReference>
<dbReference type="InterPro" id="IPR012332">
    <property type="entry name" value="Autotransporter_pectin_lyase_C"/>
</dbReference>
<dbReference type="InterPro" id="IPR006315">
    <property type="entry name" value="OM_autotransptr_brl_dom"/>
</dbReference>
<dbReference type="InterPro" id="IPR036709">
    <property type="entry name" value="Autotransporte_beta_dom_sf"/>
</dbReference>
<feature type="signal peptide" evidence="1">
    <location>
        <begin position="1"/>
        <end position="22"/>
    </location>
</feature>
<evidence type="ECO:0000259" key="2">
    <source>
        <dbReference type="PROSITE" id="PS51208"/>
    </source>
</evidence>
<comment type="caution">
    <text evidence="3">The sequence shown here is derived from an EMBL/GenBank/DDBJ whole genome shotgun (WGS) entry which is preliminary data.</text>
</comment>
<dbReference type="InterPro" id="IPR003991">
    <property type="entry name" value="Pertactin_virulence_factor"/>
</dbReference>
<proteinExistence type="predicted"/>
<dbReference type="PRINTS" id="PR01484">
    <property type="entry name" value="PRTACTNFAMLY"/>
</dbReference>
<dbReference type="InterPro" id="IPR043990">
    <property type="entry name" value="AC_1"/>
</dbReference>
<accession>A0A6I5RPC6</accession>
<dbReference type="Pfam" id="PF03797">
    <property type="entry name" value="Autotransporter"/>
    <property type="match status" value="1"/>
</dbReference>
<dbReference type="SUPFAM" id="SSF51126">
    <property type="entry name" value="Pectin lyase-like"/>
    <property type="match status" value="1"/>
</dbReference>
<dbReference type="InterPro" id="IPR011050">
    <property type="entry name" value="Pectin_lyase_fold/virulence"/>
</dbReference>
<dbReference type="Pfam" id="PF18883">
    <property type="entry name" value="AC_1"/>
    <property type="match status" value="1"/>
</dbReference>
<dbReference type="SMART" id="SM00869">
    <property type="entry name" value="Autotransporter"/>
    <property type="match status" value="1"/>
</dbReference>
<feature type="chain" id="PRO_5026212779" evidence="1">
    <location>
        <begin position="23"/>
        <end position="808"/>
    </location>
</feature>
<protein>
    <submittedName>
        <fullName evidence="3">Autotransporter outer membrane beta-barrel domain-containing protein</fullName>
    </submittedName>
</protein>
<dbReference type="GO" id="GO:0019867">
    <property type="term" value="C:outer membrane"/>
    <property type="evidence" value="ECO:0007669"/>
    <property type="project" value="InterPro"/>
</dbReference>
<name>A0A6I5RPC6_9PSED</name>
<organism evidence="3 4">
    <name type="scientific">Pseudomonas laurentiana</name>
    <dbReference type="NCBI Taxonomy" id="2364649"/>
    <lineage>
        <taxon>Bacteria</taxon>
        <taxon>Pseudomonadati</taxon>
        <taxon>Pseudomonadota</taxon>
        <taxon>Gammaproteobacteria</taxon>
        <taxon>Pseudomonadales</taxon>
        <taxon>Pseudomonadaceae</taxon>
        <taxon>Pseudomonas</taxon>
    </lineage>
</organism>
<keyword evidence="4" id="KW-1185">Reference proteome</keyword>
<dbReference type="Gene3D" id="2.40.128.130">
    <property type="entry name" value="Autotransporter beta-domain"/>
    <property type="match status" value="1"/>
</dbReference>
<dbReference type="Gene3D" id="2.160.20.20">
    <property type="match status" value="1"/>
</dbReference>